<dbReference type="InterPro" id="IPR035959">
    <property type="entry name" value="RutC-like_sf"/>
</dbReference>
<evidence type="ECO:0000313" key="3">
    <source>
        <dbReference type="Proteomes" id="UP000815846"/>
    </source>
</evidence>
<proteinExistence type="inferred from homology"/>
<dbReference type="PANTHER" id="PTHR47328:SF1">
    <property type="entry name" value="RUTC FAMILY PROTEIN YOAB"/>
    <property type="match status" value="1"/>
</dbReference>
<gene>
    <name evidence="2" type="ORF">CWS31_002390</name>
</gene>
<organism evidence="2 3">
    <name type="scientific">Colwellia echini</name>
    <dbReference type="NCBI Taxonomy" id="1982103"/>
    <lineage>
        <taxon>Bacteria</taxon>
        <taxon>Pseudomonadati</taxon>
        <taxon>Pseudomonadota</taxon>
        <taxon>Gammaproteobacteria</taxon>
        <taxon>Alteromonadales</taxon>
        <taxon>Colwelliaceae</taxon>
        <taxon>Colwellia</taxon>
    </lineage>
</organism>
<dbReference type="Proteomes" id="UP000815846">
    <property type="component" value="Unassembled WGS sequence"/>
</dbReference>
<comment type="caution">
    <text evidence="2">The sequence shown here is derived from an EMBL/GenBank/DDBJ whole genome shotgun (WGS) entry which is preliminary data.</text>
</comment>
<dbReference type="PROSITE" id="PS01094">
    <property type="entry name" value="UPF0076"/>
    <property type="match status" value="1"/>
</dbReference>
<dbReference type="RefSeq" id="WP_101343499.1">
    <property type="nucleotide sequence ID" value="NZ_PJAI02000001.1"/>
</dbReference>
<dbReference type="CDD" id="cd06150">
    <property type="entry name" value="YjgF_YER057c_UK114_like_2"/>
    <property type="match status" value="1"/>
</dbReference>
<comment type="similarity">
    <text evidence="1">Belongs to the RutC family.</text>
</comment>
<sequence length="118" mass="13138">MSIERQETKQRMSRIVKHNGTIYLCGQVAADATKDITEQTQTMLDKVDYLLAEAGSDRKHILSATIYVKDMSYFAAMNEVWDAWVPEGYAPARACVAAKMAREALLVEISVVAAEIQP</sequence>
<dbReference type="EMBL" id="PJAI02000001">
    <property type="protein sequence ID" value="TYK67393.1"/>
    <property type="molecule type" value="Genomic_DNA"/>
</dbReference>
<dbReference type="Pfam" id="PF01042">
    <property type="entry name" value="Ribonuc_L-PSP"/>
    <property type="match status" value="1"/>
</dbReference>
<accession>A0ABY3N1N1</accession>
<dbReference type="InterPro" id="IPR019897">
    <property type="entry name" value="RidA_CS"/>
</dbReference>
<dbReference type="Gene3D" id="3.30.1330.40">
    <property type="entry name" value="RutC-like"/>
    <property type="match status" value="1"/>
</dbReference>
<name>A0ABY3N1N1_9GAMM</name>
<protein>
    <submittedName>
        <fullName evidence="2">RidA family protein</fullName>
    </submittedName>
</protein>
<reference evidence="2 3" key="1">
    <citation type="submission" date="2019-08" db="EMBL/GenBank/DDBJ databases">
        <title>Microbe sample from Colwellia echini.</title>
        <authorList>
            <person name="Christiansen L."/>
            <person name="Pathiraja D."/>
            <person name="Schultz-Johansen M."/>
            <person name="Choi I.-G."/>
            <person name="Stougaard P."/>
        </authorList>
    </citation>
    <scope>NUCLEOTIDE SEQUENCE [LARGE SCALE GENOMIC DNA]</scope>
    <source>
        <strain evidence="2 3">A3</strain>
    </source>
</reference>
<keyword evidence="3" id="KW-1185">Reference proteome</keyword>
<dbReference type="SUPFAM" id="SSF55298">
    <property type="entry name" value="YjgF-like"/>
    <property type="match status" value="1"/>
</dbReference>
<dbReference type="PANTHER" id="PTHR47328">
    <property type="match status" value="1"/>
</dbReference>
<evidence type="ECO:0000313" key="2">
    <source>
        <dbReference type="EMBL" id="TYK67393.1"/>
    </source>
</evidence>
<dbReference type="InterPro" id="IPR035709">
    <property type="entry name" value="YoaB-like"/>
</dbReference>
<dbReference type="InterPro" id="IPR006175">
    <property type="entry name" value="YjgF/YER057c/UK114"/>
</dbReference>
<evidence type="ECO:0000256" key="1">
    <source>
        <dbReference type="ARBA" id="ARBA00010552"/>
    </source>
</evidence>